<keyword evidence="3" id="KW-1185">Reference proteome</keyword>
<dbReference type="Proteomes" id="UP000789342">
    <property type="component" value="Unassembled WGS sequence"/>
</dbReference>
<dbReference type="Pfam" id="PF05990">
    <property type="entry name" value="DUF900"/>
    <property type="match status" value="1"/>
</dbReference>
<protein>
    <submittedName>
        <fullName evidence="2">18595_t:CDS:1</fullName>
    </submittedName>
</protein>
<dbReference type="SUPFAM" id="SSF53474">
    <property type="entry name" value="alpha/beta-Hydrolases"/>
    <property type="match status" value="1"/>
</dbReference>
<keyword evidence="1" id="KW-1133">Transmembrane helix</keyword>
<organism evidence="2 3">
    <name type="scientific">Acaulospora morrowiae</name>
    <dbReference type="NCBI Taxonomy" id="94023"/>
    <lineage>
        <taxon>Eukaryota</taxon>
        <taxon>Fungi</taxon>
        <taxon>Fungi incertae sedis</taxon>
        <taxon>Mucoromycota</taxon>
        <taxon>Glomeromycotina</taxon>
        <taxon>Glomeromycetes</taxon>
        <taxon>Diversisporales</taxon>
        <taxon>Acaulosporaceae</taxon>
        <taxon>Acaulospora</taxon>
    </lineage>
</organism>
<reference evidence="2" key="1">
    <citation type="submission" date="2021-06" db="EMBL/GenBank/DDBJ databases">
        <authorList>
            <person name="Kallberg Y."/>
            <person name="Tangrot J."/>
            <person name="Rosling A."/>
        </authorList>
    </citation>
    <scope>NUCLEOTIDE SEQUENCE</scope>
    <source>
        <strain evidence="2">CL551</strain>
    </source>
</reference>
<dbReference type="InterPro" id="IPR010297">
    <property type="entry name" value="DUF900_hydrolase"/>
</dbReference>
<keyword evidence="1" id="KW-0812">Transmembrane</keyword>
<dbReference type="EMBL" id="CAJVPV010002668">
    <property type="protein sequence ID" value="CAG8532695.1"/>
    <property type="molecule type" value="Genomic_DNA"/>
</dbReference>
<evidence type="ECO:0000313" key="3">
    <source>
        <dbReference type="Proteomes" id="UP000789342"/>
    </source>
</evidence>
<evidence type="ECO:0000313" key="2">
    <source>
        <dbReference type="EMBL" id="CAG8532695.1"/>
    </source>
</evidence>
<dbReference type="OrthoDB" id="10251508at2759"/>
<feature type="transmembrane region" description="Helical" evidence="1">
    <location>
        <begin position="159"/>
        <end position="177"/>
    </location>
</feature>
<gene>
    <name evidence="2" type="ORF">AMORRO_LOCUS4750</name>
</gene>
<feature type="transmembrane region" description="Helical" evidence="1">
    <location>
        <begin position="100"/>
        <end position="123"/>
    </location>
</feature>
<accession>A0A9N9FGK9</accession>
<evidence type="ECO:0000256" key="1">
    <source>
        <dbReference type="SAM" id="Phobius"/>
    </source>
</evidence>
<sequence length="789" mass="90360">MSLSNSVLEGNSQNVFDQKGIIVGGSENGNRTDEGIDDCNVIEVLEISDDKNVGINTSNTKRQKRILRSREIDKTFRIMAFRKSERQVIGRYRRQSVTRVFWTMMFMIAFLSLMGAGVGGNLVNSLNRRPFQHLVKMARVCHVDRNHWNYDTILQITEVTRWCFYWIAIATVILLIINHGSLVNETSDGFASTKETKIILLILVILESLTLTIWVIVRYAYPRIVKNAYWLDTIRWWRIKEASTENLEGDAVGCFRYFAWESYSFWFRHGYVTYVGEVDGDGRPHGRGEWVDDSFDGECLKGIWEHGIPIGPFQSRGSGTGDAFHAVRVGFVKNRCTPWYEKRFYPRPFESGLDVGVAAVECSVSGKYLKYLPRASLIVPPKSRYGLQNNFNQNTSDTSPDILSCNSSPNNLQIEHCLENLTTFVAAMGSDSGAKEQSSIIIRLEDEVVNITGYYPIDNYALNDQVIVKRVPRREESNMDSQRNHYTLEVEGWKQSDDSSVTNKECIIFIHGFNCSTKFAMETLGQFLVLADLPNYIKPFVFSPPGINAFWYFSAQTRSCSEESINEFRTFLQQLQDLGFHAVHIIGHSLGCMVVLNYVKAFEGIFTVHDSSRHNTKLETSYEFDRSDPMSSHENIHHIPVNTPTMKLSSVILLNPAAPLDFFVDHGYSQLYKYCDHITIYTNSRDFALKMGEILSKKRSLGRQVDDIYSNGKLIDIDLIDTTQLDVNIHKIRHNFFNLNRLLVDDLWDIIVMRKRASERKSKLNRKERHGRGGIVYTFLVAPSYVVNK</sequence>
<dbReference type="PANTHER" id="PTHR36513:SF1">
    <property type="entry name" value="TRANSMEMBRANE PROTEIN"/>
    <property type="match status" value="1"/>
</dbReference>
<dbReference type="Gene3D" id="3.40.50.1820">
    <property type="entry name" value="alpha/beta hydrolase"/>
    <property type="match status" value="1"/>
</dbReference>
<keyword evidence="1" id="KW-0472">Membrane</keyword>
<name>A0A9N9FGK9_9GLOM</name>
<comment type="caution">
    <text evidence="2">The sequence shown here is derived from an EMBL/GenBank/DDBJ whole genome shotgun (WGS) entry which is preliminary data.</text>
</comment>
<dbReference type="InterPro" id="IPR029058">
    <property type="entry name" value="AB_hydrolase_fold"/>
</dbReference>
<dbReference type="AlphaFoldDB" id="A0A9N9FGK9"/>
<dbReference type="PANTHER" id="PTHR36513">
    <property type="entry name" value="ABC TRANSMEMBRANE TYPE-1 DOMAIN-CONTAINING PROTEIN"/>
    <property type="match status" value="1"/>
</dbReference>
<proteinExistence type="predicted"/>
<feature type="transmembrane region" description="Helical" evidence="1">
    <location>
        <begin position="198"/>
        <end position="217"/>
    </location>
</feature>